<organism evidence="11 12">
    <name type="scientific">Egibacter rhizosphaerae</name>
    <dbReference type="NCBI Taxonomy" id="1670831"/>
    <lineage>
        <taxon>Bacteria</taxon>
        <taxon>Bacillati</taxon>
        <taxon>Actinomycetota</taxon>
        <taxon>Nitriliruptoria</taxon>
        <taxon>Egibacterales</taxon>
        <taxon>Egibacteraceae</taxon>
        <taxon>Egibacter</taxon>
    </lineage>
</organism>
<evidence type="ECO:0000259" key="10">
    <source>
        <dbReference type="PROSITE" id="PS51186"/>
    </source>
</evidence>
<dbReference type="GO" id="GO:0000287">
    <property type="term" value="F:magnesium ion binding"/>
    <property type="evidence" value="ECO:0007669"/>
    <property type="project" value="UniProtKB-UniRule"/>
</dbReference>
<comment type="catalytic activity">
    <reaction evidence="7 8">
        <text>dUTP + H2O = dUMP + diphosphate + H(+)</text>
        <dbReference type="Rhea" id="RHEA:10248"/>
        <dbReference type="ChEBI" id="CHEBI:15377"/>
        <dbReference type="ChEBI" id="CHEBI:15378"/>
        <dbReference type="ChEBI" id="CHEBI:33019"/>
        <dbReference type="ChEBI" id="CHEBI:61555"/>
        <dbReference type="ChEBI" id="CHEBI:246422"/>
        <dbReference type="EC" id="3.6.1.23"/>
    </reaction>
</comment>
<dbReference type="InterPro" id="IPR029054">
    <property type="entry name" value="dUTPase-like"/>
</dbReference>
<evidence type="ECO:0000313" key="12">
    <source>
        <dbReference type="Proteomes" id="UP000291469"/>
    </source>
</evidence>
<keyword evidence="6 8" id="KW-0546">Nucleotide metabolism</keyword>
<dbReference type="InterPro" id="IPR008181">
    <property type="entry name" value="dUTPase"/>
</dbReference>
<dbReference type="Gene3D" id="3.40.630.30">
    <property type="match status" value="1"/>
</dbReference>
<evidence type="ECO:0000256" key="5">
    <source>
        <dbReference type="ARBA" id="ARBA00022842"/>
    </source>
</evidence>
<dbReference type="SUPFAM" id="SSF55729">
    <property type="entry name" value="Acyl-CoA N-acyltransferases (Nat)"/>
    <property type="match status" value="1"/>
</dbReference>
<keyword evidence="12" id="KW-1185">Reference proteome</keyword>
<dbReference type="Gene3D" id="2.70.40.10">
    <property type="match status" value="1"/>
</dbReference>
<gene>
    <name evidence="8" type="primary">dut</name>
    <name evidence="11" type="ORF">ER308_01015</name>
</gene>
<evidence type="ECO:0000256" key="9">
    <source>
        <dbReference type="SAM" id="MobiDB-lite"/>
    </source>
</evidence>
<evidence type="ECO:0000256" key="7">
    <source>
        <dbReference type="ARBA" id="ARBA00047686"/>
    </source>
</evidence>
<keyword evidence="4 8" id="KW-0378">Hydrolase</keyword>
<accession>A0A411YAT3</accession>
<proteinExistence type="inferred from homology"/>
<feature type="domain" description="N-acetyltransferase" evidence="10">
    <location>
        <begin position="12"/>
        <end position="167"/>
    </location>
</feature>
<feature type="region of interest" description="Disordered" evidence="9">
    <location>
        <begin position="161"/>
        <end position="199"/>
    </location>
</feature>
<keyword evidence="5 8" id="KW-0460">Magnesium</keyword>
<dbReference type="PANTHER" id="PTHR11241">
    <property type="entry name" value="DEOXYURIDINE 5'-TRIPHOSPHATE NUCLEOTIDOHYDROLASE"/>
    <property type="match status" value="1"/>
</dbReference>
<evidence type="ECO:0000256" key="8">
    <source>
        <dbReference type="HAMAP-Rule" id="MF_00116"/>
    </source>
</evidence>
<feature type="region of interest" description="Disordered" evidence="9">
    <location>
        <begin position="325"/>
        <end position="348"/>
    </location>
</feature>
<keyword evidence="3 8" id="KW-0479">Metal-binding</keyword>
<comment type="pathway">
    <text evidence="8">Pyrimidine metabolism; dUMP biosynthesis; dUMP from dCTP (dUTP route): step 2/2.</text>
</comment>
<dbReference type="KEGG" id="erz:ER308_01015"/>
<name>A0A411YAT3_9ACTN</name>
<reference evidence="11 12" key="1">
    <citation type="submission" date="2019-01" db="EMBL/GenBank/DDBJ databases">
        <title>Egibacter rhizosphaerae EGI 80759T.</title>
        <authorList>
            <person name="Chen D.-D."/>
            <person name="Tian Y."/>
            <person name="Jiao J.-Y."/>
            <person name="Zhang X.-T."/>
            <person name="Zhang Y.-G."/>
            <person name="Zhang Y."/>
            <person name="Xiao M."/>
            <person name="Shu W.-S."/>
            <person name="Li W.-J."/>
        </authorList>
    </citation>
    <scope>NUCLEOTIDE SEQUENCE [LARGE SCALE GENOMIC DNA]</scope>
    <source>
        <strain evidence="11 12">EGI 80759</strain>
    </source>
</reference>
<dbReference type="NCBIfam" id="NF001862">
    <property type="entry name" value="PRK00601.1"/>
    <property type="match status" value="1"/>
</dbReference>
<dbReference type="InterPro" id="IPR036157">
    <property type="entry name" value="dUTPase-like_sf"/>
</dbReference>
<dbReference type="EC" id="3.6.1.23" evidence="8"/>
<sequence>MRNPPVDDRLEARIVDLWVRVTNAGGAVGFLNPTSHEAVAPLARQQLSAVTAGRDDLVVARDGDEVLALGFLATRASEVSGHVGTIQRLQRDPQVRGGGLGARVLAELEQAGWERELSRLTLTVRAGTGREAFYLAHGWQLDARLPGRLLDAIGAEVDELHLSKPRPASDPRPSGEVPRLVDGEAPRASGTGKTAAPLPVRRLDLDLPLPDYAHPGDAGLDLYAAEDVRLSPGARAVVGSGLAVAIPEGHVGLVHPRSGLAARHGVTLVNAPGTIDAGYRGEVKVVLVNLDPAEPVTLHRGDRIAQLVVQSVAHVAPVEVDELPEFEDAHEQTPGGARGAGGFGSTGR</sequence>
<dbReference type="Proteomes" id="UP000291469">
    <property type="component" value="Chromosome"/>
</dbReference>
<dbReference type="CDD" id="cd04301">
    <property type="entry name" value="NAT_SF"/>
    <property type="match status" value="1"/>
</dbReference>
<comment type="caution">
    <text evidence="8">Lacks conserved residue(s) required for the propagation of feature annotation.</text>
</comment>
<feature type="binding site" evidence="8">
    <location>
        <begin position="274"/>
        <end position="276"/>
    </location>
    <ligand>
        <name>substrate</name>
    </ligand>
</feature>
<feature type="binding site" evidence="8">
    <location>
        <position position="270"/>
    </location>
    <ligand>
        <name>substrate</name>
    </ligand>
</feature>
<comment type="function">
    <text evidence="8">This enzyme is involved in nucleotide metabolism: it produces dUMP, the immediate precursor of thymidine nucleotides and it decreases the intracellular concentration of dUTP so that uracil cannot be incorporated into DNA.</text>
</comment>
<dbReference type="PANTHER" id="PTHR11241:SF0">
    <property type="entry name" value="DEOXYURIDINE 5'-TRIPHOSPHATE NUCLEOTIDOHYDROLASE"/>
    <property type="match status" value="1"/>
</dbReference>
<dbReference type="HAMAP" id="MF_00116">
    <property type="entry name" value="dUTPase_bact"/>
    <property type="match status" value="1"/>
</dbReference>
<dbReference type="InterPro" id="IPR033704">
    <property type="entry name" value="dUTPase_trimeric"/>
</dbReference>
<evidence type="ECO:0000256" key="3">
    <source>
        <dbReference type="ARBA" id="ARBA00022723"/>
    </source>
</evidence>
<evidence type="ECO:0000313" key="11">
    <source>
        <dbReference type="EMBL" id="QBI18289.1"/>
    </source>
</evidence>
<dbReference type="InterPro" id="IPR016181">
    <property type="entry name" value="Acyl_CoA_acyltransferase"/>
</dbReference>
<dbReference type="NCBIfam" id="TIGR00576">
    <property type="entry name" value="dut"/>
    <property type="match status" value="1"/>
</dbReference>
<protein>
    <recommendedName>
        <fullName evidence="8">Deoxyuridine 5'-triphosphate nucleotidohydrolase</fullName>
        <shortName evidence="8">dUTPase</shortName>
        <ecNumber evidence="8">3.6.1.23</ecNumber>
    </recommendedName>
    <alternativeName>
        <fullName evidence="8">dUTP pyrophosphatase</fullName>
    </alternativeName>
</protein>
<dbReference type="InterPro" id="IPR000182">
    <property type="entry name" value="GNAT_dom"/>
</dbReference>
<dbReference type="CDD" id="cd07557">
    <property type="entry name" value="trimeric_dUTPase"/>
    <property type="match status" value="1"/>
</dbReference>
<evidence type="ECO:0000256" key="1">
    <source>
        <dbReference type="ARBA" id="ARBA00001946"/>
    </source>
</evidence>
<dbReference type="UniPathway" id="UPA00610">
    <property type="reaction ID" value="UER00666"/>
</dbReference>
<dbReference type="GO" id="GO:0016747">
    <property type="term" value="F:acyltransferase activity, transferring groups other than amino-acyl groups"/>
    <property type="evidence" value="ECO:0007669"/>
    <property type="project" value="InterPro"/>
</dbReference>
<comment type="cofactor">
    <cofactor evidence="1 8">
        <name>Mg(2+)</name>
        <dbReference type="ChEBI" id="CHEBI:18420"/>
    </cofactor>
</comment>
<dbReference type="Pfam" id="PF00692">
    <property type="entry name" value="dUTPase"/>
    <property type="match status" value="1"/>
</dbReference>
<dbReference type="GO" id="GO:0006226">
    <property type="term" value="P:dUMP biosynthetic process"/>
    <property type="evidence" value="ECO:0007669"/>
    <property type="project" value="UniProtKB-UniRule"/>
</dbReference>
<dbReference type="FunFam" id="2.70.40.10:FF:000008">
    <property type="entry name" value="Deoxyuridine 5'-triphosphate nucleotidohydrolase"/>
    <property type="match status" value="1"/>
</dbReference>
<dbReference type="Pfam" id="PF13673">
    <property type="entry name" value="Acetyltransf_10"/>
    <property type="match status" value="1"/>
</dbReference>
<dbReference type="GO" id="GO:0046081">
    <property type="term" value="P:dUTP catabolic process"/>
    <property type="evidence" value="ECO:0007669"/>
    <property type="project" value="InterPro"/>
</dbReference>
<dbReference type="GO" id="GO:0004170">
    <property type="term" value="F:dUTP diphosphatase activity"/>
    <property type="evidence" value="ECO:0007669"/>
    <property type="project" value="UniProtKB-UniRule"/>
</dbReference>
<dbReference type="PROSITE" id="PS51186">
    <property type="entry name" value="GNAT"/>
    <property type="match status" value="1"/>
</dbReference>
<dbReference type="OrthoDB" id="9809956at2"/>
<evidence type="ECO:0000256" key="4">
    <source>
        <dbReference type="ARBA" id="ARBA00022801"/>
    </source>
</evidence>
<evidence type="ECO:0000256" key="6">
    <source>
        <dbReference type="ARBA" id="ARBA00023080"/>
    </source>
</evidence>
<feature type="compositionally biased region" description="Gly residues" evidence="9">
    <location>
        <begin position="336"/>
        <end position="348"/>
    </location>
</feature>
<comment type="similarity">
    <text evidence="2 8">Belongs to the dUTPase family.</text>
</comment>
<dbReference type="AlphaFoldDB" id="A0A411YAT3"/>
<evidence type="ECO:0000256" key="2">
    <source>
        <dbReference type="ARBA" id="ARBA00006581"/>
    </source>
</evidence>
<dbReference type="EMBL" id="CP036402">
    <property type="protein sequence ID" value="QBI18289.1"/>
    <property type="molecule type" value="Genomic_DNA"/>
</dbReference>
<dbReference type="SUPFAM" id="SSF51283">
    <property type="entry name" value="dUTPase-like"/>
    <property type="match status" value="1"/>
</dbReference>
<feature type="binding site" evidence="8">
    <location>
        <begin position="257"/>
        <end position="259"/>
    </location>
    <ligand>
        <name>substrate</name>
    </ligand>
</feature>